<dbReference type="SUPFAM" id="SSF53597">
    <property type="entry name" value="Dihydrofolate reductase-like"/>
    <property type="match status" value="1"/>
</dbReference>
<dbReference type="GO" id="GO:0004146">
    <property type="term" value="F:dihydrofolate reductase activity"/>
    <property type="evidence" value="ECO:0007669"/>
    <property type="project" value="UniProtKB-EC"/>
</dbReference>
<dbReference type="AlphaFoldDB" id="E7FXS9"/>
<evidence type="ECO:0000259" key="1">
    <source>
        <dbReference type="Pfam" id="PF01872"/>
    </source>
</evidence>
<dbReference type="GO" id="GO:0009231">
    <property type="term" value="P:riboflavin biosynthetic process"/>
    <property type="evidence" value="ECO:0007669"/>
    <property type="project" value="InterPro"/>
</dbReference>
<dbReference type="InterPro" id="IPR002734">
    <property type="entry name" value="RibDG_C"/>
</dbReference>
<name>E7FXS9_ERYRH</name>
<dbReference type="OrthoDB" id="195113at2"/>
<accession>E7FXS9</accession>
<dbReference type="PANTHER" id="PTHR38011">
    <property type="entry name" value="DIHYDROFOLATE REDUCTASE FAMILY PROTEIN (AFU_ORTHOLOGUE AFUA_8G06820)"/>
    <property type="match status" value="1"/>
</dbReference>
<dbReference type="Pfam" id="PF01872">
    <property type="entry name" value="RibD_C"/>
    <property type="match status" value="1"/>
</dbReference>
<comment type="caution">
    <text evidence="2">The sequence shown here is derived from an EMBL/GenBank/DDBJ whole genome shotgun (WGS) entry which is preliminary data.</text>
</comment>
<proteinExistence type="predicted"/>
<evidence type="ECO:0000313" key="3">
    <source>
        <dbReference type="Proteomes" id="UP000003028"/>
    </source>
</evidence>
<dbReference type="InterPro" id="IPR050765">
    <property type="entry name" value="Riboflavin_Biosynth_HTPR"/>
</dbReference>
<keyword evidence="3" id="KW-1185">Reference proteome</keyword>
<dbReference type="EMBL" id="ACLK02000003">
    <property type="protein sequence ID" value="EFY08303.1"/>
    <property type="molecule type" value="Genomic_DNA"/>
</dbReference>
<dbReference type="Gene3D" id="3.40.430.10">
    <property type="entry name" value="Dihydrofolate Reductase, subunit A"/>
    <property type="match status" value="1"/>
</dbReference>
<organism evidence="2 3">
    <name type="scientific">Erysipelothrix rhusiopathiae ATCC 19414</name>
    <dbReference type="NCBI Taxonomy" id="525280"/>
    <lineage>
        <taxon>Bacteria</taxon>
        <taxon>Bacillati</taxon>
        <taxon>Bacillota</taxon>
        <taxon>Erysipelotrichia</taxon>
        <taxon>Erysipelotrichales</taxon>
        <taxon>Erysipelotrichaceae</taxon>
        <taxon>Erysipelothrix</taxon>
    </lineage>
</organism>
<dbReference type="GO" id="GO:0008703">
    <property type="term" value="F:5-amino-6-(5-phosphoribosylamino)uracil reductase activity"/>
    <property type="evidence" value="ECO:0007669"/>
    <property type="project" value="InterPro"/>
</dbReference>
<protein>
    <submittedName>
        <fullName evidence="2">Riboflavin biosynthesis protein RibD C-terminal domain protein</fullName>
        <ecNumber evidence="2">1.5.1.3</ecNumber>
    </submittedName>
</protein>
<dbReference type="PANTHER" id="PTHR38011:SF11">
    <property type="entry name" value="2,5-DIAMINO-6-RIBOSYLAMINO-4(3H)-PYRIMIDINONE 5'-PHOSPHATE REDUCTASE"/>
    <property type="match status" value="1"/>
</dbReference>
<dbReference type="InterPro" id="IPR024072">
    <property type="entry name" value="DHFR-like_dom_sf"/>
</dbReference>
<dbReference type="STRING" id="1648.A2I91_08195"/>
<dbReference type="Proteomes" id="UP000003028">
    <property type="component" value="Unassembled WGS sequence"/>
</dbReference>
<reference evidence="2" key="1">
    <citation type="submission" date="2011-01" db="EMBL/GenBank/DDBJ databases">
        <authorList>
            <person name="Muzny D."/>
            <person name="Qin X."/>
            <person name="Buhay C."/>
            <person name="Dugan-Rocha S."/>
            <person name="Ding Y."/>
            <person name="Chen G."/>
            <person name="Hawes A."/>
            <person name="Holder M."/>
            <person name="Jhangiani S."/>
            <person name="Johnson A."/>
            <person name="Khan Z."/>
            <person name="Li Z."/>
            <person name="Liu W."/>
            <person name="Liu X."/>
            <person name="Perez L."/>
            <person name="Shen H."/>
            <person name="Wang Q."/>
            <person name="Watt J."/>
            <person name="Xi L."/>
            <person name="Xin Y."/>
            <person name="Zhou J."/>
            <person name="Deng J."/>
            <person name="Jiang H."/>
            <person name="Liu Y."/>
            <person name="Qu J."/>
            <person name="Song X.-Z."/>
            <person name="Zhang L."/>
            <person name="Villasana D."/>
            <person name="Johnson A."/>
            <person name="Liu J."/>
            <person name="Liyanage D."/>
            <person name="Lorensuhewa L."/>
            <person name="Robinson T."/>
            <person name="Song A."/>
            <person name="Song B.-B."/>
            <person name="Dinh H."/>
            <person name="Thornton R."/>
            <person name="Coyle M."/>
            <person name="Francisco L."/>
            <person name="Jackson L."/>
            <person name="Javaid M."/>
            <person name="Korchina V."/>
            <person name="Kovar C."/>
            <person name="Mata R."/>
            <person name="Mathew T."/>
            <person name="Ngo R."/>
            <person name="Nguyen L."/>
            <person name="Nguyen N."/>
            <person name="Okwuonu G."/>
            <person name="Ongeri F."/>
            <person name="Pham C."/>
            <person name="Simmons D."/>
            <person name="Wilczek-Boney K."/>
            <person name="Hale W."/>
            <person name="Jakkamsetti A."/>
            <person name="Pham P."/>
            <person name="Ruth R."/>
            <person name="San Lucas F."/>
            <person name="Warren J."/>
            <person name="Zhang J."/>
            <person name="Zhao Z."/>
            <person name="Zhou C."/>
            <person name="Zhu D."/>
            <person name="Lee S."/>
            <person name="Bess C."/>
            <person name="Blankenburg K."/>
            <person name="Forbes L."/>
            <person name="Fu Q."/>
            <person name="Gubbala S."/>
            <person name="Hirani K."/>
            <person name="Jayaseelan J.C."/>
            <person name="Lara F."/>
            <person name="Munidasa M."/>
            <person name="Palculict T."/>
            <person name="Patil S."/>
            <person name="Pu L.-L."/>
            <person name="Saada N."/>
            <person name="Tang L."/>
            <person name="Weissenberger G."/>
            <person name="Zhu Y."/>
            <person name="Hemphill L."/>
            <person name="Shang Y."/>
            <person name="Youmans B."/>
            <person name="Ayvaz T."/>
            <person name="Ross M."/>
            <person name="Santibanez J."/>
            <person name="Aqrawi P."/>
            <person name="Gross S."/>
            <person name="Joshi V."/>
            <person name="Fowler G."/>
            <person name="Nazareth L."/>
            <person name="Reid J."/>
            <person name="Worley K."/>
            <person name="Petrosino J."/>
            <person name="Highlander S."/>
            <person name="Gibbs R."/>
        </authorList>
    </citation>
    <scope>NUCLEOTIDE SEQUENCE [LARGE SCALE GENOMIC DNA]</scope>
    <source>
        <strain evidence="2">ATCC 19414</strain>
    </source>
</reference>
<evidence type="ECO:0000313" key="2">
    <source>
        <dbReference type="EMBL" id="EFY08303.1"/>
    </source>
</evidence>
<feature type="domain" description="Bacterial bifunctional deaminase-reductase C-terminal" evidence="1">
    <location>
        <begin position="3"/>
        <end position="165"/>
    </location>
</feature>
<keyword evidence="2" id="KW-0560">Oxidoreductase</keyword>
<sequence>MMRKIKLFIAISLDGYIADEKGSINWLESYNSVDDDTYEMFYKTVDTVVMGRKTYKQVTEELSPDVYPYEDSFTYVVSSQDIKPRNNMALISEDVIGVLNEIKQQEGKDIWIVGGGMLVSALVEASIIDEYWIAAAPILLGKGIPLFDESINSHQLNLIESYTKGQLVYMKYQKRA</sequence>
<gene>
    <name evidence="2" type="primary">folA2</name>
    <name evidence="2" type="ORF">HMPREF0357_11456</name>
</gene>
<dbReference type="EC" id="1.5.1.3" evidence="2"/>